<keyword evidence="2" id="KW-0813">Transport</keyword>
<evidence type="ECO:0000256" key="1">
    <source>
        <dbReference type="ARBA" id="ARBA00004141"/>
    </source>
</evidence>
<gene>
    <name evidence="8" type="ORF">M409DRAFT_26050</name>
</gene>
<keyword evidence="3 6" id="KW-0812">Transmembrane</keyword>
<dbReference type="Gene3D" id="1.20.1250.20">
    <property type="entry name" value="MFS general substrate transporter like domains"/>
    <property type="match status" value="1"/>
</dbReference>
<dbReference type="OrthoDB" id="1935484at2759"/>
<feature type="transmembrane region" description="Helical" evidence="6">
    <location>
        <begin position="260"/>
        <end position="280"/>
    </location>
</feature>
<evidence type="ECO:0000256" key="6">
    <source>
        <dbReference type="SAM" id="Phobius"/>
    </source>
</evidence>
<feature type="domain" description="Major facilitator superfamily (MFS) profile" evidence="7">
    <location>
        <begin position="132"/>
        <end position="559"/>
    </location>
</feature>
<feature type="transmembrane region" description="Helical" evidence="6">
    <location>
        <begin position="464"/>
        <end position="486"/>
    </location>
</feature>
<feature type="transmembrane region" description="Helical" evidence="6">
    <location>
        <begin position="531"/>
        <end position="552"/>
    </location>
</feature>
<dbReference type="AlphaFoldDB" id="A0A6A6C8C4"/>
<dbReference type="InterPro" id="IPR011701">
    <property type="entry name" value="MFS"/>
</dbReference>
<evidence type="ECO:0000256" key="5">
    <source>
        <dbReference type="ARBA" id="ARBA00023136"/>
    </source>
</evidence>
<feature type="transmembrane region" description="Helical" evidence="6">
    <location>
        <begin position="229"/>
        <end position="248"/>
    </location>
</feature>
<sequence>MQALDTYKFLGPVSKAWRSLFHSQDFAYELVAMEQKEPHAGLDAVPDQHRRRSSVTEAISKGFEAANVLRSPTQTLDQGQNPHGDSTTFASKGLDVYYRPSDGWEGLHRYDPDFTWEPAEERKLIRKLDWKICTFACLMFFALQLDRGNISQALSDNMLKDLHMNTNDYNNGQTIFYCSFLFAELPSQMISKRLGPDRWIPVQMVSWSLVASMQAFLNGRTSFFICRWLLGMIEGGFIPDTILYLSYYYTSKELPKRLSFFWVAYQSTSIISAFLAYGILRLRGYNGLAGWQWLFALEGLLTGVIGIVAAFYLPPSPYKTASWFRGRKGWFSVEEEKIIANRILRDDPSKGDMHNRQGLNLTTLGDALKDWHMWPLYLIGLSWTIPNTPPTSYLTLNLKALGFGTFTTNLLTIPSSVLFIIQLLFWTWLSEKINQRFLLGVVNGLWTLPLLIALEVLPADSSHWARWAIATLLVGYPYIHAILVAITSRNAGTVRTRTVASAIYNMSVQMSNIISSQIYRDGDKPLYRKGNAALIAITVYNILMFIGLKIFYVTINKRRDAIWNAMTAEEKEEYLSTTKDQGNKRLDFRFAS</sequence>
<dbReference type="InterPro" id="IPR036259">
    <property type="entry name" value="MFS_trans_sf"/>
</dbReference>
<name>A0A6A6C8C4_ZASCE</name>
<protein>
    <recommendedName>
        <fullName evidence="7">Major facilitator superfamily (MFS) profile domain-containing protein</fullName>
    </recommendedName>
</protein>
<accession>A0A6A6C8C4</accession>
<evidence type="ECO:0000259" key="7">
    <source>
        <dbReference type="PROSITE" id="PS50850"/>
    </source>
</evidence>
<dbReference type="PANTHER" id="PTHR43791">
    <property type="entry name" value="PERMEASE-RELATED"/>
    <property type="match status" value="1"/>
</dbReference>
<feature type="transmembrane region" description="Helical" evidence="6">
    <location>
        <begin position="292"/>
        <end position="313"/>
    </location>
</feature>
<feature type="transmembrane region" description="Helical" evidence="6">
    <location>
        <begin position="498"/>
        <end position="519"/>
    </location>
</feature>
<dbReference type="RefSeq" id="XP_033664326.1">
    <property type="nucleotide sequence ID" value="XM_033807937.1"/>
</dbReference>
<dbReference type="PANTHER" id="PTHR43791:SF104">
    <property type="entry name" value="MAJOR FACILITATOR SUPERFAMILY (MFS) PROFILE DOMAIN-CONTAINING PROTEIN-RELATED"/>
    <property type="match status" value="1"/>
</dbReference>
<evidence type="ECO:0000313" key="8">
    <source>
        <dbReference type="EMBL" id="KAF2163437.1"/>
    </source>
</evidence>
<reference evidence="8" key="1">
    <citation type="journal article" date="2020" name="Stud. Mycol.">
        <title>101 Dothideomycetes genomes: a test case for predicting lifestyles and emergence of pathogens.</title>
        <authorList>
            <person name="Haridas S."/>
            <person name="Albert R."/>
            <person name="Binder M."/>
            <person name="Bloem J."/>
            <person name="Labutti K."/>
            <person name="Salamov A."/>
            <person name="Andreopoulos B."/>
            <person name="Baker S."/>
            <person name="Barry K."/>
            <person name="Bills G."/>
            <person name="Bluhm B."/>
            <person name="Cannon C."/>
            <person name="Castanera R."/>
            <person name="Culley D."/>
            <person name="Daum C."/>
            <person name="Ezra D."/>
            <person name="Gonzalez J."/>
            <person name="Henrissat B."/>
            <person name="Kuo A."/>
            <person name="Liang C."/>
            <person name="Lipzen A."/>
            <person name="Lutzoni F."/>
            <person name="Magnuson J."/>
            <person name="Mondo S."/>
            <person name="Nolan M."/>
            <person name="Ohm R."/>
            <person name="Pangilinan J."/>
            <person name="Park H.-J."/>
            <person name="Ramirez L."/>
            <person name="Alfaro M."/>
            <person name="Sun H."/>
            <person name="Tritt A."/>
            <person name="Yoshinaga Y."/>
            <person name="Zwiers L.-H."/>
            <person name="Turgeon B."/>
            <person name="Goodwin S."/>
            <person name="Spatafora J."/>
            <person name="Crous P."/>
            <person name="Grigoriev I."/>
        </authorList>
    </citation>
    <scope>NUCLEOTIDE SEQUENCE</scope>
    <source>
        <strain evidence="8">ATCC 36951</strain>
    </source>
</reference>
<keyword evidence="5 6" id="KW-0472">Membrane</keyword>
<keyword evidence="4 6" id="KW-1133">Transmembrane helix</keyword>
<dbReference type="GO" id="GO:0022857">
    <property type="term" value="F:transmembrane transporter activity"/>
    <property type="evidence" value="ECO:0007669"/>
    <property type="project" value="InterPro"/>
</dbReference>
<comment type="subcellular location">
    <subcellularLocation>
        <location evidence="1">Membrane</location>
        <topology evidence="1">Multi-pass membrane protein</topology>
    </subcellularLocation>
</comment>
<dbReference type="GeneID" id="54561209"/>
<dbReference type="GO" id="GO:0016020">
    <property type="term" value="C:membrane"/>
    <property type="evidence" value="ECO:0007669"/>
    <property type="project" value="UniProtKB-SubCell"/>
</dbReference>
<evidence type="ECO:0000256" key="3">
    <source>
        <dbReference type="ARBA" id="ARBA00022692"/>
    </source>
</evidence>
<dbReference type="EMBL" id="ML993608">
    <property type="protein sequence ID" value="KAF2163437.1"/>
    <property type="molecule type" value="Genomic_DNA"/>
</dbReference>
<dbReference type="InterPro" id="IPR020846">
    <property type="entry name" value="MFS_dom"/>
</dbReference>
<dbReference type="Pfam" id="PF07690">
    <property type="entry name" value="MFS_1"/>
    <property type="match status" value="1"/>
</dbReference>
<dbReference type="FunFam" id="1.20.1250.20:FF:000106">
    <property type="entry name" value="MFS transporter, putative"/>
    <property type="match status" value="1"/>
</dbReference>
<dbReference type="Proteomes" id="UP000799537">
    <property type="component" value="Unassembled WGS sequence"/>
</dbReference>
<dbReference type="SUPFAM" id="SSF103473">
    <property type="entry name" value="MFS general substrate transporter"/>
    <property type="match status" value="1"/>
</dbReference>
<evidence type="ECO:0000313" key="9">
    <source>
        <dbReference type="Proteomes" id="UP000799537"/>
    </source>
</evidence>
<keyword evidence="9" id="KW-1185">Reference proteome</keyword>
<evidence type="ECO:0000256" key="2">
    <source>
        <dbReference type="ARBA" id="ARBA00022448"/>
    </source>
</evidence>
<dbReference type="FunFam" id="1.20.1250.20:FF:000247">
    <property type="entry name" value="MFS general substrate transporter"/>
    <property type="match status" value="1"/>
</dbReference>
<evidence type="ECO:0000256" key="4">
    <source>
        <dbReference type="ARBA" id="ARBA00022989"/>
    </source>
</evidence>
<feature type="transmembrane region" description="Helical" evidence="6">
    <location>
        <begin position="437"/>
        <end position="458"/>
    </location>
</feature>
<proteinExistence type="predicted"/>
<feature type="transmembrane region" description="Helical" evidence="6">
    <location>
        <begin position="400"/>
        <end position="425"/>
    </location>
</feature>
<dbReference type="PROSITE" id="PS50850">
    <property type="entry name" value="MFS"/>
    <property type="match status" value="1"/>
</dbReference>
<organism evidence="8 9">
    <name type="scientific">Zasmidium cellare ATCC 36951</name>
    <dbReference type="NCBI Taxonomy" id="1080233"/>
    <lineage>
        <taxon>Eukaryota</taxon>
        <taxon>Fungi</taxon>
        <taxon>Dikarya</taxon>
        <taxon>Ascomycota</taxon>
        <taxon>Pezizomycotina</taxon>
        <taxon>Dothideomycetes</taxon>
        <taxon>Dothideomycetidae</taxon>
        <taxon>Mycosphaerellales</taxon>
        <taxon>Mycosphaerellaceae</taxon>
        <taxon>Zasmidium</taxon>
    </lineage>
</organism>